<organism evidence="1 2">
    <name type="scientific">Clunio marinus</name>
    <dbReference type="NCBI Taxonomy" id="568069"/>
    <lineage>
        <taxon>Eukaryota</taxon>
        <taxon>Metazoa</taxon>
        <taxon>Ecdysozoa</taxon>
        <taxon>Arthropoda</taxon>
        <taxon>Hexapoda</taxon>
        <taxon>Insecta</taxon>
        <taxon>Pterygota</taxon>
        <taxon>Neoptera</taxon>
        <taxon>Endopterygota</taxon>
        <taxon>Diptera</taxon>
        <taxon>Nematocera</taxon>
        <taxon>Chironomoidea</taxon>
        <taxon>Chironomidae</taxon>
        <taxon>Clunio</taxon>
    </lineage>
</organism>
<reference evidence="1 2" key="1">
    <citation type="submission" date="2015-04" db="EMBL/GenBank/DDBJ databases">
        <authorList>
            <person name="Syromyatnikov M.Y."/>
            <person name="Popov V.N."/>
        </authorList>
    </citation>
    <scope>NUCLEOTIDE SEQUENCE [LARGE SCALE GENOMIC DNA]</scope>
</reference>
<evidence type="ECO:0000313" key="2">
    <source>
        <dbReference type="Proteomes" id="UP000183832"/>
    </source>
</evidence>
<gene>
    <name evidence="1" type="ORF">CLUMA_CG018106</name>
</gene>
<name>A0A1J1IYQ0_9DIPT</name>
<dbReference type="EMBL" id="CVRI01000064">
    <property type="protein sequence ID" value="CRL05341.1"/>
    <property type="molecule type" value="Genomic_DNA"/>
</dbReference>
<evidence type="ECO:0000313" key="1">
    <source>
        <dbReference type="EMBL" id="CRL05341.1"/>
    </source>
</evidence>
<sequence length="69" mass="7959">MKIELSSQSNEKIRVQHKILHSVELNKSIGIIFSTSTIREKSKIERKVQLNTSLHFSLLEFFSSSNNKV</sequence>
<dbReference type="Proteomes" id="UP000183832">
    <property type="component" value="Unassembled WGS sequence"/>
</dbReference>
<proteinExistence type="predicted"/>
<protein>
    <submittedName>
        <fullName evidence="1">CLUMA_CG018106, isoform A</fullName>
    </submittedName>
</protein>
<dbReference type="AlphaFoldDB" id="A0A1J1IYQ0"/>
<accession>A0A1J1IYQ0</accession>
<keyword evidence="2" id="KW-1185">Reference proteome</keyword>